<evidence type="ECO:0000256" key="1">
    <source>
        <dbReference type="SAM" id="MobiDB-lite"/>
    </source>
</evidence>
<protein>
    <submittedName>
        <fullName evidence="3">Uncharacterized protein</fullName>
    </submittedName>
</protein>
<feature type="region of interest" description="Disordered" evidence="1">
    <location>
        <begin position="23"/>
        <end position="58"/>
    </location>
</feature>
<gene>
    <name evidence="3" type="ORF">EV385_2983</name>
</gene>
<keyword evidence="4" id="KW-1185">Reference proteome</keyword>
<dbReference type="AlphaFoldDB" id="A0A4Q7ZJU8"/>
<dbReference type="Proteomes" id="UP000292564">
    <property type="component" value="Unassembled WGS sequence"/>
</dbReference>
<accession>A0A4Q7ZJU8</accession>
<keyword evidence="2" id="KW-0472">Membrane</keyword>
<reference evidence="3 4" key="1">
    <citation type="submission" date="2019-02" db="EMBL/GenBank/DDBJ databases">
        <title>Sequencing the genomes of 1000 actinobacteria strains.</title>
        <authorList>
            <person name="Klenk H.-P."/>
        </authorList>
    </citation>
    <scope>NUCLEOTIDE SEQUENCE [LARGE SCALE GENOMIC DNA]</scope>
    <source>
        <strain evidence="3 4">DSM 45162</strain>
    </source>
</reference>
<comment type="caution">
    <text evidence="3">The sequence shown here is derived from an EMBL/GenBank/DDBJ whole genome shotgun (WGS) entry which is preliminary data.</text>
</comment>
<feature type="transmembrane region" description="Helical" evidence="2">
    <location>
        <begin position="6"/>
        <end position="25"/>
    </location>
</feature>
<proteinExistence type="predicted"/>
<dbReference type="RefSeq" id="WP_165449482.1">
    <property type="nucleotide sequence ID" value="NZ_SHKY01000001.1"/>
</dbReference>
<evidence type="ECO:0000313" key="4">
    <source>
        <dbReference type="Proteomes" id="UP000292564"/>
    </source>
</evidence>
<dbReference type="EMBL" id="SHKY01000001">
    <property type="protein sequence ID" value="RZU51182.1"/>
    <property type="molecule type" value="Genomic_DNA"/>
</dbReference>
<organism evidence="3 4">
    <name type="scientific">Krasilnikovia cinnamomea</name>
    <dbReference type="NCBI Taxonomy" id="349313"/>
    <lineage>
        <taxon>Bacteria</taxon>
        <taxon>Bacillati</taxon>
        <taxon>Actinomycetota</taxon>
        <taxon>Actinomycetes</taxon>
        <taxon>Micromonosporales</taxon>
        <taxon>Micromonosporaceae</taxon>
        <taxon>Krasilnikovia</taxon>
    </lineage>
</organism>
<sequence>MIVDILLSTLLIISMVITLAALSPPRGQGPARRRRTTYPNTCAPDNASTDSVRSDLHR</sequence>
<keyword evidence="2" id="KW-1133">Transmembrane helix</keyword>
<evidence type="ECO:0000313" key="3">
    <source>
        <dbReference type="EMBL" id="RZU51182.1"/>
    </source>
</evidence>
<evidence type="ECO:0000256" key="2">
    <source>
        <dbReference type="SAM" id="Phobius"/>
    </source>
</evidence>
<keyword evidence="2" id="KW-0812">Transmembrane</keyword>
<name>A0A4Q7ZJU8_9ACTN</name>